<evidence type="ECO:0000256" key="6">
    <source>
        <dbReference type="ARBA" id="ARBA00023239"/>
    </source>
</evidence>
<feature type="region of interest" description="Disordered" evidence="8">
    <location>
        <begin position="561"/>
        <end position="590"/>
    </location>
</feature>
<dbReference type="InterPro" id="IPR029787">
    <property type="entry name" value="Nucleotide_cyclase"/>
</dbReference>
<dbReference type="InterPro" id="IPR050401">
    <property type="entry name" value="Cyclic_nucleotide_synthase"/>
</dbReference>
<reference evidence="11" key="1">
    <citation type="journal article" date="2016" name="Nat. Commun.">
        <title>The Gonium pectorale genome demonstrates co-option of cell cycle regulation during the evolution of multicellularity.</title>
        <authorList>
            <person name="Hanschen E.R."/>
            <person name="Marriage T.N."/>
            <person name="Ferris P.J."/>
            <person name="Hamaji T."/>
            <person name="Toyoda A."/>
            <person name="Fujiyama A."/>
            <person name="Neme R."/>
            <person name="Noguchi H."/>
            <person name="Minakuchi Y."/>
            <person name="Suzuki M."/>
            <person name="Kawai-Toyooka H."/>
            <person name="Smith D.R."/>
            <person name="Sparks H."/>
            <person name="Anderson J."/>
            <person name="Bakaric R."/>
            <person name="Luria V."/>
            <person name="Karger A."/>
            <person name="Kirschner M.W."/>
            <person name="Durand P.M."/>
            <person name="Michod R.E."/>
            <person name="Nozaki H."/>
            <person name="Olson B.J."/>
        </authorList>
    </citation>
    <scope>NUCLEOTIDE SEQUENCE [LARGE SCALE GENOMIC DNA]</scope>
    <source>
        <strain evidence="11">NIES-2863</strain>
    </source>
</reference>
<dbReference type="GO" id="GO:0004016">
    <property type="term" value="F:adenylate cyclase activity"/>
    <property type="evidence" value="ECO:0007669"/>
    <property type="project" value="TreeGrafter"/>
</dbReference>
<dbReference type="GO" id="GO:0001653">
    <property type="term" value="F:peptide receptor activity"/>
    <property type="evidence" value="ECO:0007669"/>
    <property type="project" value="TreeGrafter"/>
</dbReference>
<feature type="compositionally biased region" description="Low complexity" evidence="8">
    <location>
        <begin position="270"/>
        <end position="287"/>
    </location>
</feature>
<dbReference type="GO" id="GO:0007168">
    <property type="term" value="P:receptor guanylyl cyclase signaling pathway"/>
    <property type="evidence" value="ECO:0007669"/>
    <property type="project" value="TreeGrafter"/>
</dbReference>
<dbReference type="Pfam" id="PF00211">
    <property type="entry name" value="Guanylate_cyc"/>
    <property type="match status" value="1"/>
</dbReference>
<dbReference type="SMART" id="SM00044">
    <property type="entry name" value="CYCc"/>
    <property type="match status" value="1"/>
</dbReference>
<feature type="domain" description="Guanylate cyclase" evidence="9">
    <location>
        <begin position="660"/>
        <end position="802"/>
    </location>
</feature>
<dbReference type="PANTHER" id="PTHR11920:SF335">
    <property type="entry name" value="GUANYLATE CYCLASE"/>
    <property type="match status" value="1"/>
</dbReference>
<evidence type="ECO:0000259" key="9">
    <source>
        <dbReference type="PROSITE" id="PS50125"/>
    </source>
</evidence>
<feature type="region of interest" description="Disordered" evidence="8">
    <location>
        <begin position="270"/>
        <end position="296"/>
    </location>
</feature>
<keyword evidence="2" id="KW-0812">Transmembrane</keyword>
<evidence type="ECO:0000256" key="3">
    <source>
        <dbReference type="ARBA" id="ARBA00022741"/>
    </source>
</evidence>
<evidence type="ECO:0000313" key="11">
    <source>
        <dbReference type="Proteomes" id="UP000075714"/>
    </source>
</evidence>
<evidence type="ECO:0000256" key="1">
    <source>
        <dbReference type="ARBA" id="ARBA00004370"/>
    </source>
</evidence>
<organism evidence="10 11">
    <name type="scientific">Gonium pectorale</name>
    <name type="common">Green alga</name>
    <dbReference type="NCBI Taxonomy" id="33097"/>
    <lineage>
        <taxon>Eukaryota</taxon>
        <taxon>Viridiplantae</taxon>
        <taxon>Chlorophyta</taxon>
        <taxon>core chlorophytes</taxon>
        <taxon>Chlorophyceae</taxon>
        <taxon>CS clade</taxon>
        <taxon>Chlamydomonadales</taxon>
        <taxon>Volvocaceae</taxon>
        <taxon>Gonium</taxon>
    </lineage>
</organism>
<evidence type="ECO:0000256" key="2">
    <source>
        <dbReference type="ARBA" id="ARBA00022692"/>
    </source>
</evidence>
<comment type="caution">
    <text evidence="10">The sequence shown here is derived from an EMBL/GenBank/DDBJ whole genome shotgun (WGS) entry which is preliminary data.</text>
</comment>
<comment type="similarity">
    <text evidence="7">Belongs to the adenylyl cyclase class-4/guanylyl cyclase family.</text>
</comment>
<keyword evidence="3" id="KW-0547">Nucleotide-binding</keyword>
<protein>
    <recommendedName>
        <fullName evidence="9">Guanylate cyclase domain-containing protein</fullName>
    </recommendedName>
</protein>
<dbReference type="EMBL" id="LSYV01000063">
    <property type="protein sequence ID" value="KXZ44776.1"/>
    <property type="molecule type" value="Genomic_DNA"/>
</dbReference>
<dbReference type="AlphaFoldDB" id="A0A150G4G8"/>
<evidence type="ECO:0000256" key="8">
    <source>
        <dbReference type="SAM" id="MobiDB-lite"/>
    </source>
</evidence>
<keyword evidence="4" id="KW-1133">Transmembrane helix</keyword>
<dbReference type="CDD" id="cd07302">
    <property type="entry name" value="CHD"/>
    <property type="match status" value="1"/>
</dbReference>
<keyword evidence="11" id="KW-1185">Reference proteome</keyword>
<dbReference type="FunFam" id="3.30.70.1230:FF:000057">
    <property type="entry name" value="Guanylate cyclase"/>
    <property type="match status" value="1"/>
</dbReference>
<name>A0A150G4G8_GONPE</name>
<dbReference type="InterPro" id="IPR001054">
    <property type="entry name" value="A/G_cyclase"/>
</dbReference>
<dbReference type="PROSITE" id="PS00452">
    <property type="entry name" value="GUANYLATE_CYCLASE_1"/>
    <property type="match status" value="1"/>
</dbReference>
<dbReference type="GO" id="GO:0000166">
    <property type="term" value="F:nucleotide binding"/>
    <property type="evidence" value="ECO:0007669"/>
    <property type="project" value="UniProtKB-KW"/>
</dbReference>
<dbReference type="Gene3D" id="3.30.70.1230">
    <property type="entry name" value="Nucleotide cyclase"/>
    <property type="match status" value="1"/>
</dbReference>
<dbReference type="SUPFAM" id="SSF55073">
    <property type="entry name" value="Nucleotide cyclase"/>
    <property type="match status" value="1"/>
</dbReference>
<evidence type="ECO:0000256" key="7">
    <source>
        <dbReference type="RuleBase" id="RU000405"/>
    </source>
</evidence>
<dbReference type="PROSITE" id="PS50125">
    <property type="entry name" value="GUANYLATE_CYCLASE_2"/>
    <property type="match status" value="1"/>
</dbReference>
<comment type="subcellular location">
    <subcellularLocation>
        <location evidence="1">Membrane</location>
    </subcellularLocation>
</comment>
<sequence length="937" mass="96755">MVPRPFDSPACLKRLWPAQVPEEAEESLAPVVSLGEDSLPGSYVLRKSDGGGLVERASRGSELEATVPAATTGGPSFAFSRATSAAAAGGPSPFHGIVSIAFPGPGDASGASEEGQPHGSTEGPPIQAPGSGSPLSPLASALSEADRFLAALEASRLGLDAVEQDCTGAAAIGRATAPVIASHDTAMTAPERLADVPYSYSLRRHESAVEGLGREREEGEEEEDGLMDLLPAMRRREARQDDPMDGRDSHSDIPLPMLAAYYSIDGSRGSGDAAGAAAAAPAAASPPDRGPHYRAHRHSICSPDAAAAAIAAAAHHASQAAAGRAQQRPRRGTIRDRVHRMLSSLDLRVRGNSFTGGGGPVRASSGAFTAPADNNRCASQAEMMPTAFRVSSGTGTMARWSPGGAAQTPRQSVAGMASVESRGAEVTASPTKPPAADTSAARTCAGLMVRTVSVASCAKSGATNVNFTIKRKGRSASAGAHPGSRDAAGCVLLLNATDVTSWVETQERMEGLLQEEHKLLEAIFPRHVIEHVVHNAMIKATHAEPHGVPIPASLLPCAPSNTRPLPAAASSPPPSSAGTPPEGRQVLPTNPSWPLQIRLNSLQADANSNPNFASVPTVTGGRTRILDAGEVLYRRFISSSGTGSAGAAPLPLATAHRHVTVLFADIVGFTTMCNELEPLQVMAFLNGLFTRFDSLCDIYGVYKVETIGDCFMVVGGLITVDEDGFKAVRQDGSEDELHAVKVMSFAKAMQREVHGITLPHNGEPLRLRVGLHSGPVTSGIVGSKMPRFCLFGDTVNTASRMESTCDPGAIHASAATAALLPDEAWVPTGGVKVKGKGEMQTFTWRPPQTPLDGAANAAAASLTCATMRRSNAPVRAAAAALTAGGCAALERGELMPDSPRAMAALGELAALAGTTSAPLPRAVALAALQALGRAPQQ</sequence>
<feature type="region of interest" description="Disordered" evidence="8">
    <location>
        <begin position="46"/>
        <end position="70"/>
    </location>
</feature>
<dbReference type="OrthoDB" id="548029at2759"/>
<accession>A0A150G4G8</accession>
<dbReference type="PANTHER" id="PTHR11920">
    <property type="entry name" value="GUANYLYL CYCLASE"/>
    <property type="match status" value="1"/>
</dbReference>
<keyword evidence="6 7" id="KW-0456">Lyase</keyword>
<dbReference type="GO" id="GO:0035556">
    <property type="term" value="P:intracellular signal transduction"/>
    <property type="evidence" value="ECO:0007669"/>
    <property type="project" value="InterPro"/>
</dbReference>
<dbReference type="GO" id="GO:0004383">
    <property type="term" value="F:guanylate cyclase activity"/>
    <property type="evidence" value="ECO:0007669"/>
    <property type="project" value="TreeGrafter"/>
</dbReference>
<feature type="compositionally biased region" description="Low complexity" evidence="8">
    <location>
        <begin position="128"/>
        <end position="138"/>
    </location>
</feature>
<proteinExistence type="inferred from homology"/>
<gene>
    <name evidence="10" type="ORF">GPECTOR_62g891</name>
</gene>
<evidence type="ECO:0000313" key="10">
    <source>
        <dbReference type="EMBL" id="KXZ44776.1"/>
    </source>
</evidence>
<feature type="region of interest" description="Disordered" evidence="8">
    <location>
        <begin position="98"/>
        <end position="138"/>
    </location>
</feature>
<keyword evidence="5" id="KW-0472">Membrane</keyword>
<evidence type="ECO:0000256" key="4">
    <source>
        <dbReference type="ARBA" id="ARBA00022989"/>
    </source>
</evidence>
<dbReference type="Proteomes" id="UP000075714">
    <property type="component" value="Unassembled WGS sequence"/>
</dbReference>
<evidence type="ECO:0000256" key="5">
    <source>
        <dbReference type="ARBA" id="ARBA00023136"/>
    </source>
</evidence>
<dbReference type="GO" id="GO:0005886">
    <property type="term" value="C:plasma membrane"/>
    <property type="evidence" value="ECO:0007669"/>
    <property type="project" value="TreeGrafter"/>
</dbReference>
<dbReference type="InterPro" id="IPR018297">
    <property type="entry name" value="A/G_cyclase_CS"/>
</dbReference>